<keyword evidence="2" id="KW-1185">Reference proteome</keyword>
<dbReference type="EMBL" id="CAKLPZ010000005">
    <property type="protein sequence ID" value="CAH1002378.1"/>
    <property type="molecule type" value="Genomic_DNA"/>
</dbReference>
<dbReference type="Proteomes" id="UP000837803">
    <property type="component" value="Unassembled WGS sequence"/>
</dbReference>
<evidence type="ECO:0000313" key="2">
    <source>
        <dbReference type="Proteomes" id="UP000837803"/>
    </source>
</evidence>
<reference evidence="1" key="1">
    <citation type="submission" date="2021-12" db="EMBL/GenBank/DDBJ databases">
        <authorList>
            <person name="Rodrigo-Torres L."/>
            <person name="Arahal R. D."/>
            <person name="Lucena T."/>
        </authorList>
    </citation>
    <scope>NUCLEOTIDE SEQUENCE</scope>
    <source>
        <strain evidence="1">CECT 8419</strain>
    </source>
</reference>
<organism evidence="1 2">
    <name type="scientific">Neolewinella maritima</name>
    <dbReference type="NCBI Taxonomy" id="1383882"/>
    <lineage>
        <taxon>Bacteria</taxon>
        <taxon>Pseudomonadati</taxon>
        <taxon>Bacteroidota</taxon>
        <taxon>Saprospiria</taxon>
        <taxon>Saprospirales</taxon>
        <taxon>Lewinellaceae</taxon>
        <taxon>Neolewinella</taxon>
    </lineage>
</organism>
<evidence type="ECO:0008006" key="3">
    <source>
        <dbReference type="Google" id="ProtNLM"/>
    </source>
</evidence>
<comment type="caution">
    <text evidence="1">The sequence shown here is derived from an EMBL/GenBank/DDBJ whole genome shotgun (WGS) entry which is preliminary data.</text>
</comment>
<gene>
    <name evidence="1" type="ORF">LEM8419_03282</name>
</gene>
<sequence>MSRLLPILLLGLLVFSGCPRDEPEDDFLITSDLYGTWAVDRFDSEFTTTGTFLGEDVDQSGSSQISSSALEMTLRQDGSWSSTGDYDLSITTEDGTEVTQQQGIGQGSWTFSQDTLYLDGLQNYNGVGNFSLAQPLVVTDFERDLRTDLSTQTDETEEDVDFGTELRVRSDWDIRIVR</sequence>
<accession>A0ABN8F8M8</accession>
<proteinExistence type="predicted"/>
<dbReference type="RefSeq" id="WP_238752238.1">
    <property type="nucleotide sequence ID" value="NZ_CAKLPZ010000005.1"/>
</dbReference>
<evidence type="ECO:0000313" key="1">
    <source>
        <dbReference type="EMBL" id="CAH1002378.1"/>
    </source>
</evidence>
<dbReference type="PROSITE" id="PS51257">
    <property type="entry name" value="PROKAR_LIPOPROTEIN"/>
    <property type="match status" value="1"/>
</dbReference>
<name>A0ABN8F8M8_9BACT</name>
<protein>
    <recommendedName>
        <fullName evidence="3">Lipocalin-like domain-containing protein</fullName>
    </recommendedName>
</protein>